<gene>
    <name evidence="3" type="ORF">QQM35_05865</name>
</gene>
<dbReference type="InterPro" id="IPR044925">
    <property type="entry name" value="His-Me_finger_sf"/>
</dbReference>
<evidence type="ECO:0000313" key="4">
    <source>
        <dbReference type="Proteomes" id="UP001436297"/>
    </source>
</evidence>
<evidence type="ECO:0000259" key="2">
    <source>
        <dbReference type="Pfam" id="PF13392"/>
    </source>
</evidence>
<evidence type="ECO:0000259" key="1">
    <source>
        <dbReference type="Pfam" id="PF07463"/>
    </source>
</evidence>
<dbReference type="EMBL" id="CP128355">
    <property type="protein sequence ID" value="XAF69600.1"/>
    <property type="molecule type" value="Genomic_DNA"/>
</dbReference>
<proteinExistence type="predicted"/>
<dbReference type="RefSeq" id="WP_342610234.1">
    <property type="nucleotide sequence ID" value="NZ_CP128355.1"/>
</dbReference>
<dbReference type="Pfam" id="PF13392">
    <property type="entry name" value="HNH_3"/>
    <property type="match status" value="1"/>
</dbReference>
<dbReference type="Proteomes" id="UP001436297">
    <property type="component" value="Chromosome"/>
</dbReference>
<accession>A0ABZ3E9V3</accession>
<dbReference type="Gene3D" id="3.90.75.20">
    <property type="match status" value="1"/>
</dbReference>
<sequence>MAEIWRDVVGFEGIYEVSNKGNVRTHKNKTTYTKKHGVRKWKQRYLKNKTPNGRDVRVALWKGGKPKHYLVHRLVAYAFIPTIDGKNCINHIDGNPKNNNVNNLEWCNHLENNRHAFETGLMSTNMKVKLINHLGIEYEFISMSRACKFLGRCHGYISNKLRQGHNEVKDIHGNIFKVEKLM</sequence>
<dbReference type="Pfam" id="PF07463">
    <property type="entry name" value="NUMOD4"/>
    <property type="match status" value="1"/>
</dbReference>
<name>A0ABZ3E9V3_9STAP</name>
<dbReference type="InterPro" id="IPR003615">
    <property type="entry name" value="HNH_nuc"/>
</dbReference>
<feature type="domain" description="HNH nuclease" evidence="2">
    <location>
        <begin position="69"/>
        <end position="114"/>
    </location>
</feature>
<keyword evidence="4" id="KW-1185">Reference proteome</keyword>
<reference evidence="3 4" key="1">
    <citation type="journal article" date="2024" name="Pathogens">
        <title>Staphylococcus hsinchuensis sp. nov., Isolated from Soymilk.</title>
        <authorList>
            <person name="Wang Y.T."/>
            <person name="Lin Y.C."/>
            <person name="Hsieh Y.H."/>
            <person name="Lin Y.T."/>
            <person name="Hamada M."/>
            <person name="Chen C.C."/>
            <person name="Liou J.S."/>
            <person name="Lee A.Y."/>
            <person name="Zhang W.L."/>
            <person name="Chen Y.T."/>
            <person name="Huang C.H."/>
        </authorList>
    </citation>
    <scope>NUCLEOTIDE SEQUENCE [LARGE SCALE GENOMIC DNA]</scope>
    <source>
        <strain evidence="3 4">H164</strain>
    </source>
</reference>
<dbReference type="InterPro" id="IPR010902">
    <property type="entry name" value="NUMOD4"/>
</dbReference>
<evidence type="ECO:0000313" key="3">
    <source>
        <dbReference type="EMBL" id="XAF69600.1"/>
    </source>
</evidence>
<protein>
    <submittedName>
        <fullName evidence="3">NUMOD4 domain-containing protein</fullName>
    </submittedName>
</protein>
<organism evidence="3 4">
    <name type="scientific">Staphylococcus hsinchuensis</name>
    <dbReference type="NCBI Taxonomy" id="3051183"/>
    <lineage>
        <taxon>Bacteria</taxon>
        <taxon>Bacillati</taxon>
        <taxon>Bacillota</taxon>
        <taxon>Bacilli</taxon>
        <taxon>Bacillales</taxon>
        <taxon>Staphylococcaceae</taxon>
        <taxon>Staphylococcus</taxon>
    </lineage>
</organism>
<feature type="domain" description="NUMOD4" evidence="1">
    <location>
        <begin position="3"/>
        <end position="54"/>
    </location>
</feature>
<dbReference type="SUPFAM" id="SSF54060">
    <property type="entry name" value="His-Me finger endonucleases"/>
    <property type="match status" value="1"/>
</dbReference>